<dbReference type="PANTHER" id="PTHR10907">
    <property type="entry name" value="REGUCALCIN"/>
    <property type="match status" value="1"/>
</dbReference>
<dbReference type="InterPro" id="IPR013658">
    <property type="entry name" value="SGL"/>
</dbReference>
<feature type="non-terminal residue" evidence="3">
    <location>
        <position position="229"/>
    </location>
</feature>
<dbReference type="EMBL" id="UINC01107336">
    <property type="protein sequence ID" value="SVC72635.1"/>
    <property type="molecule type" value="Genomic_DNA"/>
</dbReference>
<dbReference type="GO" id="GO:0005509">
    <property type="term" value="F:calcium ion binding"/>
    <property type="evidence" value="ECO:0007669"/>
    <property type="project" value="TreeGrafter"/>
</dbReference>
<dbReference type="Gene3D" id="2.120.10.30">
    <property type="entry name" value="TolB, C-terminal domain"/>
    <property type="match status" value="1"/>
</dbReference>
<dbReference type="InterPro" id="IPR011042">
    <property type="entry name" value="6-blade_b-propeller_TolB-like"/>
</dbReference>
<reference evidence="3" key="1">
    <citation type="submission" date="2018-05" db="EMBL/GenBank/DDBJ databases">
        <authorList>
            <person name="Lanie J.A."/>
            <person name="Ng W.-L."/>
            <person name="Kazmierczak K.M."/>
            <person name="Andrzejewski T.M."/>
            <person name="Davidsen T.M."/>
            <person name="Wayne K.J."/>
            <person name="Tettelin H."/>
            <person name="Glass J.I."/>
            <person name="Rusch D."/>
            <person name="Podicherti R."/>
            <person name="Tsui H.-C.T."/>
            <person name="Winkler M.E."/>
        </authorList>
    </citation>
    <scope>NUCLEOTIDE SEQUENCE</scope>
</reference>
<proteinExistence type="inferred from homology"/>
<dbReference type="GO" id="GO:0004341">
    <property type="term" value="F:gluconolactonase activity"/>
    <property type="evidence" value="ECO:0007669"/>
    <property type="project" value="TreeGrafter"/>
</dbReference>
<dbReference type="SUPFAM" id="SSF63829">
    <property type="entry name" value="Calcium-dependent phosphotriesterase"/>
    <property type="match status" value="1"/>
</dbReference>
<comment type="similarity">
    <text evidence="1">Belongs to the SMP-30/CGR1 family.</text>
</comment>
<feature type="domain" description="SMP-30/Gluconolactonase/LRE-like region" evidence="2">
    <location>
        <begin position="13"/>
        <end position="229"/>
    </location>
</feature>
<evidence type="ECO:0000313" key="3">
    <source>
        <dbReference type="EMBL" id="SVC72635.1"/>
    </source>
</evidence>
<sequence length="229" mass="24354">MHEPALLIDGLDFGEGPRWHDGRLWYSDFHQHRVYAVDSDGNREAMVEMGEERPSGLGWLPDGDLLVVAMLARQVWRVTGGQISVHADLADIATWHCNDMVVGAEGTAYVGNFGFDIESDRSNPVAAALAIVQPDGTATAGPTELDFPNGSVITPDGSTLIVGETFGSRMTAFQILEGGLLGNPRVWAETPGIHPDGCCLDEAGGIWVADAGGGDVVRIVEGGETTDRI</sequence>
<dbReference type="GO" id="GO:0019853">
    <property type="term" value="P:L-ascorbic acid biosynthetic process"/>
    <property type="evidence" value="ECO:0007669"/>
    <property type="project" value="TreeGrafter"/>
</dbReference>
<dbReference type="Pfam" id="PF08450">
    <property type="entry name" value="SGL"/>
    <property type="match status" value="1"/>
</dbReference>
<accession>A0A382PJ03</accession>
<evidence type="ECO:0000256" key="1">
    <source>
        <dbReference type="ARBA" id="ARBA00008853"/>
    </source>
</evidence>
<gene>
    <name evidence="3" type="ORF">METZ01_LOCUS325489</name>
</gene>
<dbReference type="AlphaFoldDB" id="A0A382PJ03"/>
<evidence type="ECO:0000259" key="2">
    <source>
        <dbReference type="Pfam" id="PF08450"/>
    </source>
</evidence>
<protein>
    <recommendedName>
        <fullName evidence="2">SMP-30/Gluconolactonase/LRE-like region domain-containing protein</fullName>
    </recommendedName>
</protein>
<dbReference type="PANTHER" id="PTHR10907:SF47">
    <property type="entry name" value="REGUCALCIN"/>
    <property type="match status" value="1"/>
</dbReference>
<name>A0A382PJ03_9ZZZZ</name>
<organism evidence="3">
    <name type="scientific">marine metagenome</name>
    <dbReference type="NCBI Taxonomy" id="408172"/>
    <lineage>
        <taxon>unclassified sequences</taxon>
        <taxon>metagenomes</taxon>
        <taxon>ecological metagenomes</taxon>
    </lineage>
</organism>